<comment type="caution">
    <text evidence="5">The sequence shown here is derived from an EMBL/GenBank/DDBJ whole genome shotgun (WGS) entry which is preliminary data.</text>
</comment>
<sequence>MSEKIPGLVSKAESILATCGTDQDLINEAIDLYSEALKLSASTKNPFSIDFAGIYYGYGDALLRDVENDQLLSSGMNTTGSMMPIASNKPLSDDIQNTEQAKAAHIDLDVIVDEDSSISEEEEEEDSAPIQKTKRLDSEKEIDNDPSNEADDVENLELAWEALETARDILSDSLDTQLKDKEKGSLIDAPQIISNLQLYVKVYLRLGDCGLAQSQKEQAVEDYTKAMNLLTLYKPELSREVSSCHLNIAEALEGDVNRAMPHYEASLRIILLEIAKLKEKRGESGVITQDEKNLVNLKEDIELQILEFKKDGNVLGGTSKTVIGFKKGDSSDSTPITTLQPRKKRKSDV</sequence>
<gene>
    <name evidence="5" type="ORF">BLNAU_15987</name>
</gene>
<keyword evidence="6" id="KW-1185">Reference proteome</keyword>
<keyword evidence="1" id="KW-0677">Repeat</keyword>
<feature type="region of interest" description="Disordered" evidence="3">
    <location>
        <begin position="326"/>
        <end position="349"/>
    </location>
</feature>
<feature type="compositionally biased region" description="Polar residues" evidence="3">
    <location>
        <begin position="331"/>
        <end position="340"/>
    </location>
</feature>
<feature type="region of interest" description="Disordered" evidence="3">
    <location>
        <begin position="115"/>
        <end position="153"/>
    </location>
</feature>
<feature type="domain" description="Tetratricopeptide SHNi-TPR" evidence="4">
    <location>
        <begin position="201"/>
        <end position="231"/>
    </location>
</feature>
<evidence type="ECO:0000313" key="5">
    <source>
        <dbReference type="EMBL" id="KAK2949067.1"/>
    </source>
</evidence>
<feature type="compositionally biased region" description="Basic and acidic residues" evidence="3">
    <location>
        <begin position="134"/>
        <end position="143"/>
    </location>
</feature>
<accession>A0ABQ9XCN7</accession>
<evidence type="ECO:0000256" key="1">
    <source>
        <dbReference type="ARBA" id="ARBA00022737"/>
    </source>
</evidence>
<dbReference type="InterPro" id="IPR011990">
    <property type="entry name" value="TPR-like_helical_dom_sf"/>
</dbReference>
<dbReference type="SUPFAM" id="SSF48452">
    <property type="entry name" value="TPR-like"/>
    <property type="match status" value="1"/>
</dbReference>
<dbReference type="EMBL" id="JARBJD010000163">
    <property type="protein sequence ID" value="KAK2949067.1"/>
    <property type="molecule type" value="Genomic_DNA"/>
</dbReference>
<feature type="compositionally biased region" description="Acidic residues" evidence="3">
    <location>
        <begin position="115"/>
        <end position="127"/>
    </location>
</feature>
<evidence type="ECO:0000259" key="4">
    <source>
        <dbReference type="Pfam" id="PF10516"/>
    </source>
</evidence>
<name>A0ABQ9XCN7_9EUKA</name>
<dbReference type="PANTHER" id="PTHR15081:SF1">
    <property type="entry name" value="NUCLEAR AUTOANTIGENIC SPERM PROTEIN"/>
    <property type="match status" value="1"/>
</dbReference>
<feature type="compositionally biased region" description="Acidic residues" evidence="3">
    <location>
        <begin position="144"/>
        <end position="153"/>
    </location>
</feature>
<evidence type="ECO:0000256" key="2">
    <source>
        <dbReference type="ARBA" id="ARBA00022803"/>
    </source>
</evidence>
<dbReference type="InterPro" id="IPR019544">
    <property type="entry name" value="Tetratricopeptide_SHNi-TPR_dom"/>
</dbReference>
<reference evidence="5 6" key="1">
    <citation type="journal article" date="2022" name="bioRxiv">
        <title>Genomics of Preaxostyla Flagellates Illuminates Evolutionary Transitions and the Path Towards Mitochondrial Loss.</title>
        <authorList>
            <person name="Novak L.V.F."/>
            <person name="Treitli S.C."/>
            <person name="Pyrih J."/>
            <person name="Halakuc P."/>
            <person name="Pipaliya S.V."/>
            <person name="Vacek V."/>
            <person name="Brzon O."/>
            <person name="Soukal P."/>
            <person name="Eme L."/>
            <person name="Dacks J.B."/>
            <person name="Karnkowska A."/>
            <person name="Elias M."/>
            <person name="Hampl V."/>
        </authorList>
    </citation>
    <scope>NUCLEOTIDE SEQUENCE [LARGE SCALE GENOMIC DNA]</scope>
    <source>
        <strain evidence="5">NAU3</strain>
        <tissue evidence="5">Gut</tissue>
    </source>
</reference>
<organism evidence="5 6">
    <name type="scientific">Blattamonas nauphoetae</name>
    <dbReference type="NCBI Taxonomy" id="2049346"/>
    <lineage>
        <taxon>Eukaryota</taxon>
        <taxon>Metamonada</taxon>
        <taxon>Preaxostyla</taxon>
        <taxon>Oxymonadida</taxon>
        <taxon>Blattamonas</taxon>
    </lineage>
</organism>
<keyword evidence="2" id="KW-0802">TPR repeat</keyword>
<evidence type="ECO:0000313" key="6">
    <source>
        <dbReference type="Proteomes" id="UP001281761"/>
    </source>
</evidence>
<dbReference type="Gene3D" id="1.25.40.10">
    <property type="entry name" value="Tetratricopeptide repeat domain"/>
    <property type="match status" value="1"/>
</dbReference>
<proteinExistence type="predicted"/>
<dbReference type="PANTHER" id="PTHR15081">
    <property type="entry name" value="NUCLEAR AUTOANTIGENIC SPERM PROTEIN NASP -RELATED"/>
    <property type="match status" value="1"/>
</dbReference>
<dbReference type="InterPro" id="IPR051730">
    <property type="entry name" value="NASP-like"/>
</dbReference>
<dbReference type="Proteomes" id="UP001281761">
    <property type="component" value="Unassembled WGS sequence"/>
</dbReference>
<evidence type="ECO:0000256" key="3">
    <source>
        <dbReference type="SAM" id="MobiDB-lite"/>
    </source>
</evidence>
<protein>
    <recommendedName>
        <fullName evidence="4">Tetratricopeptide SHNi-TPR domain-containing protein</fullName>
    </recommendedName>
</protein>
<dbReference type="Pfam" id="PF10516">
    <property type="entry name" value="SHNi-TPR"/>
    <property type="match status" value="1"/>
</dbReference>